<evidence type="ECO:0000256" key="1">
    <source>
        <dbReference type="SAM" id="MobiDB-lite"/>
    </source>
</evidence>
<reference evidence="3" key="1">
    <citation type="submission" date="2018-08" db="EMBL/GenBank/DDBJ databases">
        <authorList>
            <person name="Jin W."/>
            <person name="Wang H."/>
            <person name="Yang Y."/>
            <person name="Li M."/>
            <person name="Liu J."/>
        </authorList>
    </citation>
    <scope>NUCLEOTIDE SEQUENCE</scope>
    <source>
        <strain evidence="3">AESS21</strain>
    </source>
</reference>
<dbReference type="RefSeq" id="WP_213215314.1">
    <property type="nucleotide sequence ID" value="NZ_QTKU01000001.1"/>
</dbReference>
<dbReference type="PANTHER" id="PTHR14136:SF17">
    <property type="entry name" value="BTB_POZ DOMAIN-CONTAINING PROTEIN KCTD9"/>
    <property type="match status" value="1"/>
</dbReference>
<dbReference type="InterPro" id="IPR001646">
    <property type="entry name" value="5peptide_repeat"/>
</dbReference>
<dbReference type="InterPro" id="IPR051082">
    <property type="entry name" value="Pentapeptide-BTB/POZ_domain"/>
</dbReference>
<keyword evidence="2" id="KW-1133">Transmembrane helix</keyword>
<reference evidence="3" key="2">
    <citation type="journal article" date="2021" name="Microorganisms">
        <title>Bacterial Dimethylsulfoniopropionate Biosynthesis in the East China Sea.</title>
        <authorList>
            <person name="Liu J."/>
            <person name="Zhang Y."/>
            <person name="Liu J."/>
            <person name="Zhong H."/>
            <person name="Williams B.T."/>
            <person name="Zheng Y."/>
            <person name="Curson A.R.J."/>
            <person name="Sun C."/>
            <person name="Sun H."/>
            <person name="Song D."/>
            <person name="Wagner Mackenzie B."/>
            <person name="Bermejo Martinez A."/>
            <person name="Todd J.D."/>
            <person name="Zhang X.H."/>
        </authorList>
    </citation>
    <scope>NUCLEOTIDE SEQUENCE</scope>
    <source>
        <strain evidence="3">AESS21</strain>
    </source>
</reference>
<dbReference type="SUPFAM" id="SSF141571">
    <property type="entry name" value="Pentapeptide repeat-like"/>
    <property type="match status" value="1"/>
</dbReference>
<feature type="transmembrane region" description="Helical" evidence="2">
    <location>
        <begin position="20"/>
        <end position="45"/>
    </location>
</feature>
<feature type="region of interest" description="Disordered" evidence="1">
    <location>
        <begin position="354"/>
        <end position="380"/>
    </location>
</feature>
<dbReference type="Pfam" id="PF13599">
    <property type="entry name" value="Pentapeptide_4"/>
    <property type="match status" value="1"/>
</dbReference>
<dbReference type="EMBL" id="QTKU01000001">
    <property type="protein sequence ID" value="MBS8259744.1"/>
    <property type="molecule type" value="Genomic_DNA"/>
</dbReference>
<feature type="transmembrane region" description="Helical" evidence="2">
    <location>
        <begin position="57"/>
        <end position="76"/>
    </location>
</feature>
<sequence>MSQHESRTSPLSENTFTAGPVLFSGIFLGFVALGLVLLITFNLEIEWTLEYWEPRSVVARNIGLIAIAIPALLLAWSRTNSATRQADTANKQAVTAEHGLNIDRYQKGAEMLGSKDLLVRIAGIQTLRELASSHGPEYYLQVAPLLASFACATSQPRRLTGGFWSENIPRFEALTSDSLEALRAISSIRSAFSGWREKEVEAETSLVFESGNFSEESLIRLNLSFCRFRKTIFSGCLLTEADLSNAHFDTCDFSHARLVYARVRSASFVRCKFTRTDFYSADLSRAILRLNDLSTADFDAANISGTSFTPKKIEQARLQYAWAWFDRRPSGLPSAWGWFWKRFSPGENDIGRHAYEASGSMGEPEDAQAYPWSPLNDEDK</sequence>
<evidence type="ECO:0000313" key="4">
    <source>
        <dbReference type="Proteomes" id="UP000705379"/>
    </source>
</evidence>
<keyword evidence="2" id="KW-0472">Membrane</keyword>
<dbReference type="Gene3D" id="2.160.20.80">
    <property type="entry name" value="E3 ubiquitin-protein ligase SopA"/>
    <property type="match status" value="1"/>
</dbReference>
<dbReference type="AlphaFoldDB" id="A0A944CC42"/>
<accession>A0A944CC42</accession>
<name>A0A944CC42_9HYPH</name>
<dbReference type="Proteomes" id="UP000705379">
    <property type="component" value="Unassembled WGS sequence"/>
</dbReference>
<gene>
    <name evidence="3" type="ORF">DYI23_05885</name>
</gene>
<keyword evidence="2" id="KW-0812">Transmembrane</keyword>
<evidence type="ECO:0000313" key="3">
    <source>
        <dbReference type="EMBL" id="MBS8259744.1"/>
    </source>
</evidence>
<comment type="caution">
    <text evidence="3">The sequence shown here is derived from an EMBL/GenBank/DDBJ whole genome shotgun (WGS) entry which is preliminary data.</text>
</comment>
<evidence type="ECO:0000256" key="2">
    <source>
        <dbReference type="SAM" id="Phobius"/>
    </source>
</evidence>
<dbReference type="PANTHER" id="PTHR14136">
    <property type="entry name" value="BTB_POZ DOMAIN-CONTAINING PROTEIN KCTD9"/>
    <property type="match status" value="1"/>
</dbReference>
<proteinExistence type="predicted"/>
<protein>
    <submittedName>
        <fullName evidence="3">Pentapeptide repeat-containing protein</fullName>
    </submittedName>
</protein>
<organism evidence="3 4">
    <name type="scientific">Roseibium polysiphoniae</name>
    <dbReference type="NCBI Taxonomy" id="2571221"/>
    <lineage>
        <taxon>Bacteria</taxon>
        <taxon>Pseudomonadati</taxon>
        <taxon>Pseudomonadota</taxon>
        <taxon>Alphaproteobacteria</taxon>
        <taxon>Hyphomicrobiales</taxon>
        <taxon>Stappiaceae</taxon>
        <taxon>Roseibium</taxon>
    </lineage>
</organism>